<name>A0A124REM5_CYNCS</name>
<sequence>HFRLPHFRICRIRESLLRGRSFSNASSLKTYTYTNEKGKDIVKYKGAAKEKITAEWFKSQYANPSRKQEVEVEAYFRIDWPTLNIKKIDQSILVGINLGLKRIPVWEKDTNTNSSSKKWVDTEPNSVYDMSRLDHMTLLLSRNY</sequence>
<dbReference type="EMBL" id="LEKV01007653">
    <property type="protein sequence ID" value="KVG77630.1"/>
    <property type="molecule type" value="Genomic_DNA"/>
</dbReference>
<proteinExistence type="predicted"/>
<dbReference type="Proteomes" id="UP000243975">
    <property type="component" value="Unassembled WGS sequence"/>
</dbReference>
<dbReference type="OMA" id="PHFRICR"/>
<keyword evidence="2" id="KW-1185">Reference proteome</keyword>
<protein>
    <submittedName>
        <fullName evidence="1">Uncharacterized protein</fullName>
    </submittedName>
</protein>
<reference evidence="1 2" key="1">
    <citation type="journal article" date="2016" name="Sci. Rep.">
        <title>The genome sequence of the outbreeding globe artichoke constructed de novo incorporating a phase-aware low-pass sequencing strategy of F1 progeny.</title>
        <authorList>
            <person name="Scaglione D."/>
            <person name="Reyes-Chin-Wo S."/>
            <person name="Acquadro A."/>
            <person name="Froenicke L."/>
            <person name="Portis E."/>
            <person name="Beitel C."/>
            <person name="Tirone M."/>
            <person name="Mauro R."/>
            <person name="Lo Monaco A."/>
            <person name="Mauromicale G."/>
            <person name="Faccioli P."/>
            <person name="Cattivelli L."/>
            <person name="Rieseberg L."/>
            <person name="Michelmore R."/>
            <person name="Lanteri S."/>
        </authorList>
    </citation>
    <scope>NUCLEOTIDE SEQUENCE [LARGE SCALE GENOMIC DNA]</scope>
    <source>
        <strain evidence="1">2C</strain>
    </source>
</reference>
<comment type="caution">
    <text evidence="1">The sequence shown here is derived from an EMBL/GenBank/DDBJ whole genome shotgun (WGS) entry which is preliminary data.</text>
</comment>
<organism evidence="1 2">
    <name type="scientific">Cynara cardunculus var. scolymus</name>
    <name type="common">Globe artichoke</name>
    <name type="synonym">Cynara scolymus</name>
    <dbReference type="NCBI Taxonomy" id="59895"/>
    <lineage>
        <taxon>Eukaryota</taxon>
        <taxon>Viridiplantae</taxon>
        <taxon>Streptophyta</taxon>
        <taxon>Embryophyta</taxon>
        <taxon>Tracheophyta</taxon>
        <taxon>Spermatophyta</taxon>
        <taxon>Magnoliopsida</taxon>
        <taxon>eudicotyledons</taxon>
        <taxon>Gunneridae</taxon>
        <taxon>Pentapetalae</taxon>
        <taxon>asterids</taxon>
        <taxon>campanulids</taxon>
        <taxon>Asterales</taxon>
        <taxon>Asteraceae</taxon>
        <taxon>Carduoideae</taxon>
        <taxon>Cardueae</taxon>
        <taxon>Carduinae</taxon>
        <taxon>Cynara</taxon>
    </lineage>
</organism>
<evidence type="ECO:0000313" key="1">
    <source>
        <dbReference type="EMBL" id="KVG77630.1"/>
    </source>
</evidence>
<gene>
    <name evidence="1" type="ORF">Ccrd_026202</name>
</gene>
<evidence type="ECO:0000313" key="2">
    <source>
        <dbReference type="Proteomes" id="UP000243975"/>
    </source>
</evidence>
<dbReference type="AlphaFoldDB" id="A0A124REM5"/>
<feature type="non-terminal residue" evidence="1">
    <location>
        <position position="1"/>
    </location>
</feature>
<accession>A0A124REM5</accession>
<dbReference type="Gramene" id="KVG77630">
    <property type="protein sequence ID" value="KVG77630"/>
    <property type="gene ID" value="Ccrd_026202"/>
</dbReference>